<proteinExistence type="predicted"/>
<protein>
    <submittedName>
        <fullName evidence="2">Uncharacterized protein</fullName>
    </submittedName>
</protein>
<evidence type="ECO:0000256" key="1">
    <source>
        <dbReference type="SAM" id="MobiDB-lite"/>
    </source>
</evidence>
<feature type="compositionally biased region" description="Basic and acidic residues" evidence="1">
    <location>
        <begin position="61"/>
        <end position="72"/>
    </location>
</feature>
<evidence type="ECO:0000313" key="3">
    <source>
        <dbReference type="Proteomes" id="UP000266841"/>
    </source>
</evidence>
<feature type="region of interest" description="Disordered" evidence="1">
    <location>
        <begin position="34"/>
        <end position="86"/>
    </location>
</feature>
<feature type="compositionally biased region" description="Polar residues" evidence="1">
    <location>
        <begin position="34"/>
        <end position="43"/>
    </location>
</feature>
<dbReference type="AlphaFoldDB" id="K0QZC3"/>
<dbReference type="Proteomes" id="UP000266841">
    <property type="component" value="Unassembled WGS sequence"/>
</dbReference>
<sequence length="144" mass="15874">GFKEPATDIRWNLATNEPGCRASRLTSWETTCSFDAPRTSTRTGWRSSGGRAQGSGSLKPASKDPLRTRRPDSGFGRARRTRKGAVCRNTTTNPTLACYEHWSYRGSLCALTSWWGPGLALKSIQQVSDTQAMFLVGLQQYQGI</sequence>
<accession>K0QZC3</accession>
<name>K0QZC3_THAOC</name>
<comment type="caution">
    <text evidence="2">The sequence shown here is derived from an EMBL/GenBank/DDBJ whole genome shotgun (WGS) entry which is preliminary data.</text>
</comment>
<gene>
    <name evidence="2" type="ORF">THAOC_36484</name>
</gene>
<organism evidence="2 3">
    <name type="scientific">Thalassiosira oceanica</name>
    <name type="common">Marine diatom</name>
    <dbReference type="NCBI Taxonomy" id="159749"/>
    <lineage>
        <taxon>Eukaryota</taxon>
        <taxon>Sar</taxon>
        <taxon>Stramenopiles</taxon>
        <taxon>Ochrophyta</taxon>
        <taxon>Bacillariophyta</taxon>
        <taxon>Coscinodiscophyceae</taxon>
        <taxon>Thalassiosirophycidae</taxon>
        <taxon>Thalassiosirales</taxon>
        <taxon>Thalassiosiraceae</taxon>
        <taxon>Thalassiosira</taxon>
    </lineage>
</organism>
<evidence type="ECO:0000313" key="2">
    <source>
        <dbReference type="EMBL" id="EJK44938.1"/>
    </source>
</evidence>
<keyword evidence="3" id="KW-1185">Reference proteome</keyword>
<reference evidence="2 3" key="1">
    <citation type="journal article" date="2012" name="Genome Biol.">
        <title>Genome and low-iron response of an oceanic diatom adapted to chronic iron limitation.</title>
        <authorList>
            <person name="Lommer M."/>
            <person name="Specht M."/>
            <person name="Roy A.S."/>
            <person name="Kraemer L."/>
            <person name="Andreson R."/>
            <person name="Gutowska M.A."/>
            <person name="Wolf J."/>
            <person name="Bergner S.V."/>
            <person name="Schilhabel M.B."/>
            <person name="Klostermeier U.C."/>
            <person name="Beiko R.G."/>
            <person name="Rosenstiel P."/>
            <person name="Hippler M."/>
            <person name="Laroche J."/>
        </authorList>
    </citation>
    <scope>NUCLEOTIDE SEQUENCE [LARGE SCALE GENOMIC DNA]</scope>
    <source>
        <strain evidence="2 3">CCMP1005</strain>
    </source>
</reference>
<dbReference type="EMBL" id="AGNL01049025">
    <property type="protein sequence ID" value="EJK44938.1"/>
    <property type="molecule type" value="Genomic_DNA"/>
</dbReference>
<feature type="non-terminal residue" evidence="2">
    <location>
        <position position="1"/>
    </location>
</feature>
<feature type="compositionally biased region" description="Low complexity" evidence="1">
    <location>
        <begin position="44"/>
        <end position="57"/>
    </location>
</feature>